<dbReference type="InterPro" id="IPR042095">
    <property type="entry name" value="SUMF_sf"/>
</dbReference>
<dbReference type="PANTHER" id="PTHR23150:SF19">
    <property type="entry name" value="FORMYLGLYCINE-GENERATING ENZYME"/>
    <property type="match status" value="1"/>
</dbReference>
<dbReference type="PANTHER" id="PTHR23150">
    <property type="entry name" value="SULFATASE MODIFYING FACTOR 1, 2"/>
    <property type="match status" value="1"/>
</dbReference>
<dbReference type="GO" id="GO:0120147">
    <property type="term" value="F:formylglycine-generating oxidase activity"/>
    <property type="evidence" value="ECO:0007669"/>
    <property type="project" value="TreeGrafter"/>
</dbReference>
<feature type="domain" description="Sulfatase-modifying factor enzyme-like" evidence="1">
    <location>
        <begin position="63"/>
        <end position="331"/>
    </location>
</feature>
<gene>
    <name evidence="2" type="ORF">J512_1002</name>
</gene>
<comment type="caution">
    <text evidence="2">The sequence shown here is derived from an EMBL/GenBank/DDBJ whole genome shotgun (WGS) entry which is preliminary data.</text>
</comment>
<organism evidence="2 3">
    <name type="scientific">Acinetobacter baumannii (strain 1295743)</name>
    <dbReference type="NCBI Taxonomy" id="1310613"/>
    <lineage>
        <taxon>Bacteria</taxon>
        <taxon>Pseudomonadati</taxon>
        <taxon>Pseudomonadota</taxon>
        <taxon>Gammaproteobacteria</taxon>
        <taxon>Moraxellales</taxon>
        <taxon>Moraxellaceae</taxon>
        <taxon>Acinetobacter</taxon>
        <taxon>Acinetobacter calcoaceticus/baumannii complex</taxon>
    </lineage>
</organism>
<dbReference type="EMBL" id="JEWH01000008">
    <property type="protein sequence ID" value="EXB06765.1"/>
    <property type="molecule type" value="Genomic_DNA"/>
</dbReference>
<name>A0A009HUR9_ACIB9</name>
<protein>
    <submittedName>
        <fullName evidence="2">Formylglycine-generating sulfatase enzyme family protein</fullName>
    </submittedName>
</protein>
<dbReference type="Pfam" id="PF03781">
    <property type="entry name" value="FGE-sulfatase"/>
    <property type="match status" value="1"/>
</dbReference>
<dbReference type="AlphaFoldDB" id="A0A009HUR9"/>
<dbReference type="SUPFAM" id="SSF56436">
    <property type="entry name" value="C-type lectin-like"/>
    <property type="match status" value="1"/>
</dbReference>
<dbReference type="InterPro" id="IPR016187">
    <property type="entry name" value="CTDL_fold"/>
</dbReference>
<evidence type="ECO:0000313" key="3">
    <source>
        <dbReference type="Proteomes" id="UP000020595"/>
    </source>
</evidence>
<sequence length="335" mass="37955">MKLKLVLSTTISLLFITGCSKSEHNADTKTVLPKHPIQSAALGSIEQCKSYTGLPKDWLKNTTAGMVFIPDGHFNFGSEKAYPDELNFGKKQREVKGFWIDQTEVTVAQFASFVKATGYITDAEKQKQAAVFSPDPHHPQQWWQLKTGYTWKTPNGKNDALPNPHEPVRYVTKNDAEHYAVWLGRDLPTELEWEYAAKANSPTDTPLHQAPTDEHQHPQANYWQGAFPFENLNQDHFTGIAPVGCFKPNGFKLFDMIGNVWEWTSSPYQGAHDQHMGNYSALRQQEMSSTQYVIKGGSFLCAENYCSRYRNSSRYPQDFDLAATHVGFRTILRSP</sequence>
<dbReference type="PATRIC" id="fig|1310613.3.peg.954"/>
<dbReference type="InterPro" id="IPR051043">
    <property type="entry name" value="Sulfatase_Mod_Factor_Kinase"/>
</dbReference>
<reference evidence="2 3" key="1">
    <citation type="submission" date="2014-02" db="EMBL/GenBank/DDBJ databases">
        <title>Comparative genomics and transcriptomics to identify genetic mechanisms underlying the emergence of carbapenem resistant Acinetobacter baumannii (CRAb).</title>
        <authorList>
            <person name="Harris A.D."/>
            <person name="Johnson K.J."/>
            <person name="George J."/>
            <person name="Shefchek K."/>
            <person name="Daugherty S.C."/>
            <person name="Parankush S."/>
            <person name="Sadzewicz L."/>
            <person name="Tallon L."/>
            <person name="Sengamalay N."/>
            <person name="Hazen T.H."/>
            <person name="Rasko D.A."/>
        </authorList>
    </citation>
    <scope>NUCLEOTIDE SEQUENCE [LARGE SCALE GENOMIC DNA]</scope>
    <source>
        <strain evidence="2 3">1295743</strain>
    </source>
</reference>
<proteinExistence type="predicted"/>
<evidence type="ECO:0000313" key="2">
    <source>
        <dbReference type="EMBL" id="EXB06765.1"/>
    </source>
</evidence>
<evidence type="ECO:0000259" key="1">
    <source>
        <dbReference type="Pfam" id="PF03781"/>
    </source>
</evidence>
<dbReference type="RefSeq" id="WP_032050843.1">
    <property type="nucleotide sequence ID" value="NZ_JEWH01000008.1"/>
</dbReference>
<dbReference type="PROSITE" id="PS51257">
    <property type="entry name" value="PROKAR_LIPOPROTEIN"/>
    <property type="match status" value="1"/>
</dbReference>
<accession>A0A009HUR9</accession>
<dbReference type="Gene3D" id="3.90.1580.10">
    <property type="entry name" value="paralog of FGE (formylglycine-generating enzyme)"/>
    <property type="match status" value="1"/>
</dbReference>
<dbReference type="Proteomes" id="UP000020595">
    <property type="component" value="Unassembled WGS sequence"/>
</dbReference>
<dbReference type="InterPro" id="IPR005532">
    <property type="entry name" value="SUMF_dom"/>
</dbReference>